<keyword evidence="1" id="KW-0732">Signal</keyword>
<evidence type="ECO:0000256" key="1">
    <source>
        <dbReference type="SAM" id="SignalP"/>
    </source>
</evidence>
<dbReference type="Proteomes" id="UP001159405">
    <property type="component" value="Unassembled WGS sequence"/>
</dbReference>
<sequence>MELRGFFATVFAFLFTVEVYSRPFISFDSVKLTVSGCTNGGFYMRINTINCENKNSRMECPAMADGETNSSPSTLFTLERNTSIARLNKLRCISFNNTYSLMVQGNNVSFVNVSCEKGGNNVWFKFKKLPDDSGSYLGFFIPGSTMCLTRSCNGTLSVEKVNSTTDRKCFFRQRIIR</sequence>
<keyword evidence="3" id="KW-1185">Reference proteome</keyword>
<feature type="signal peptide" evidence="1">
    <location>
        <begin position="1"/>
        <end position="21"/>
    </location>
</feature>
<comment type="caution">
    <text evidence="2">The sequence shown here is derived from an EMBL/GenBank/DDBJ whole genome shotgun (WGS) entry which is preliminary data.</text>
</comment>
<reference evidence="2 3" key="1">
    <citation type="submission" date="2022-05" db="EMBL/GenBank/DDBJ databases">
        <authorList>
            <consortium name="Genoscope - CEA"/>
            <person name="William W."/>
        </authorList>
    </citation>
    <scope>NUCLEOTIDE SEQUENCE [LARGE SCALE GENOMIC DNA]</scope>
</reference>
<protein>
    <submittedName>
        <fullName evidence="2">Uncharacterized protein</fullName>
    </submittedName>
</protein>
<evidence type="ECO:0000313" key="2">
    <source>
        <dbReference type="EMBL" id="CAH3172931.1"/>
    </source>
</evidence>
<gene>
    <name evidence="2" type="ORF">PLOB_00013497</name>
</gene>
<feature type="chain" id="PRO_5046178740" evidence="1">
    <location>
        <begin position="22"/>
        <end position="177"/>
    </location>
</feature>
<evidence type="ECO:0000313" key="3">
    <source>
        <dbReference type="Proteomes" id="UP001159405"/>
    </source>
</evidence>
<organism evidence="2 3">
    <name type="scientific">Porites lobata</name>
    <dbReference type="NCBI Taxonomy" id="104759"/>
    <lineage>
        <taxon>Eukaryota</taxon>
        <taxon>Metazoa</taxon>
        <taxon>Cnidaria</taxon>
        <taxon>Anthozoa</taxon>
        <taxon>Hexacorallia</taxon>
        <taxon>Scleractinia</taxon>
        <taxon>Fungiina</taxon>
        <taxon>Poritidae</taxon>
        <taxon>Porites</taxon>
    </lineage>
</organism>
<dbReference type="EMBL" id="CALNXK010000177">
    <property type="protein sequence ID" value="CAH3172931.1"/>
    <property type="molecule type" value="Genomic_DNA"/>
</dbReference>
<proteinExistence type="predicted"/>
<accession>A0ABN8R2C6</accession>
<name>A0ABN8R2C6_9CNID</name>